<sequence>MTNNQISSTKYGERKIDEKNPDPMTLSFVKICEGYMKNNVAELTLSASARRRYNAQFNRIKVYFDYTVNEIGLQYFYDIVKSLDVSQAEKKRFVNFCKKALDFVSLYYLIPMPDFTVLAFSELVK</sequence>
<organism evidence="1 2">
    <name type="scientific">Lactococcus cremoris subsp. cremoris TIFN3</name>
    <dbReference type="NCBI Taxonomy" id="1234873"/>
    <lineage>
        <taxon>Bacteria</taxon>
        <taxon>Bacillati</taxon>
        <taxon>Bacillota</taxon>
        <taxon>Bacilli</taxon>
        <taxon>Lactobacillales</taxon>
        <taxon>Streptococcaceae</taxon>
        <taxon>Lactococcus</taxon>
        <taxon>Lactococcus cremoris subsp. cremoris</taxon>
    </lineage>
</organism>
<protein>
    <recommendedName>
        <fullName evidence="3">Phage integrase SAM-like domain-containing protein</fullName>
    </recommendedName>
</protein>
<proteinExistence type="predicted"/>
<dbReference type="EMBL" id="ATBE01000132">
    <property type="protein sequence ID" value="EQC95579.1"/>
    <property type="molecule type" value="Genomic_DNA"/>
</dbReference>
<name>T0WQX9_LACLC</name>
<dbReference type="Proteomes" id="UP000015664">
    <property type="component" value="Unassembled WGS sequence"/>
</dbReference>
<evidence type="ECO:0008006" key="3">
    <source>
        <dbReference type="Google" id="ProtNLM"/>
    </source>
</evidence>
<evidence type="ECO:0000313" key="1">
    <source>
        <dbReference type="EMBL" id="EQC95579.1"/>
    </source>
</evidence>
<gene>
    <name evidence="1" type="ORF">LLT3_14205</name>
</gene>
<reference evidence="1 2" key="1">
    <citation type="journal article" date="2013" name="ISME J.">
        <title>Multifactorial diversity sustains microbial community stability.</title>
        <authorList>
            <person name="Erkus O."/>
            <person name="de Jager V.C."/>
            <person name="Spus M."/>
            <person name="van Alen-Boerrigter I.J."/>
            <person name="van Rijswijck I.M."/>
            <person name="Hazelwood L."/>
            <person name="Janssen P.W."/>
            <person name="van Hijum S.A."/>
            <person name="Kleerebezem M."/>
            <person name="Smid E.J."/>
        </authorList>
    </citation>
    <scope>NUCLEOTIDE SEQUENCE [LARGE SCALE GENOMIC DNA]</scope>
    <source>
        <strain evidence="1 2">TIFN3</strain>
    </source>
</reference>
<dbReference type="AlphaFoldDB" id="T0WQX9"/>
<comment type="caution">
    <text evidence="1">The sequence shown here is derived from an EMBL/GenBank/DDBJ whole genome shotgun (WGS) entry which is preliminary data.</text>
</comment>
<accession>T0WQX9</accession>
<evidence type="ECO:0000313" key="2">
    <source>
        <dbReference type="Proteomes" id="UP000015664"/>
    </source>
</evidence>
<dbReference type="PATRIC" id="fig|1234873.3.peg.834"/>